<dbReference type="SUPFAM" id="SSF56300">
    <property type="entry name" value="Metallo-dependent phosphatases"/>
    <property type="match status" value="1"/>
</dbReference>
<evidence type="ECO:0000259" key="1">
    <source>
        <dbReference type="Pfam" id="PF00149"/>
    </source>
</evidence>
<dbReference type="EMBL" id="JAGGMR010000001">
    <property type="protein sequence ID" value="MBP2189143.1"/>
    <property type="molecule type" value="Genomic_DNA"/>
</dbReference>
<comment type="caution">
    <text evidence="2">The sequence shown here is derived from an EMBL/GenBank/DDBJ whole genome shotgun (WGS) entry which is preliminary data.</text>
</comment>
<sequence length="275" mass="31048">MTGDLHGNTSHALDLLRVAVREDCERMFVLGDFGAWEHTAAGRRYFDVVDRAARKAKVRVYFLDGNHDKSSLLHELYGSEPDDEGFLVCRKNLRYAPRGHRWSWAGTRFAAFGGAYSVDKAPRLAAEAQRARKAERRRHFGSARRPVTEGTLWFPEEQMTDEECDALLAADPTPVDVLLTHDKPRAAEPAWNRKNLPECLPNQERIQRVVDTLRPRLVLHGHLHFRYTDQLDGTRVEGLGADPAASQPGGYQSSDSWLVVPLPYAPEVAVRREIA</sequence>
<feature type="domain" description="Calcineurin-like phosphoesterase" evidence="1">
    <location>
        <begin position="2"/>
        <end position="224"/>
    </location>
</feature>
<dbReference type="CDD" id="cd00838">
    <property type="entry name" value="MPP_superfamily"/>
    <property type="match status" value="1"/>
</dbReference>
<evidence type="ECO:0000313" key="2">
    <source>
        <dbReference type="EMBL" id="MBP2189143.1"/>
    </source>
</evidence>
<name>A0ABS4QDF9_9NOCA</name>
<accession>A0ABS4QDF9</accession>
<dbReference type="RefSeq" id="WP_209887398.1">
    <property type="nucleotide sequence ID" value="NZ_JAGGMR010000001.1"/>
</dbReference>
<keyword evidence="3" id="KW-1185">Reference proteome</keyword>
<dbReference type="Proteomes" id="UP001519325">
    <property type="component" value="Unassembled WGS sequence"/>
</dbReference>
<protein>
    <submittedName>
        <fullName evidence="2">Icc-related predicted phosphoesterase</fullName>
    </submittedName>
</protein>
<organism evidence="2 3">
    <name type="scientific">Nocardia goodfellowii</name>
    <dbReference type="NCBI Taxonomy" id="882446"/>
    <lineage>
        <taxon>Bacteria</taxon>
        <taxon>Bacillati</taxon>
        <taxon>Actinomycetota</taxon>
        <taxon>Actinomycetes</taxon>
        <taxon>Mycobacteriales</taxon>
        <taxon>Nocardiaceae</taxon>
        <taxon>Nocardia</taxon>
    </lineage>
</organism>
<dbReference type="InterPro" id="IPR029052">
    <property type="entry name" value="Metallo-depent_PP-like"/>
</dbReference>
<evidence type="ECO:0000313" key="3">
    <source>
        <dbReference type="Proteomes" id="UP001519325"/>
    </source>
</evidence>
<dbReference type="Pfam" id="PF00149">
    <property type="entry name" value="Metallophos"/>
    <property type="match status" value="1"/>
</dbReference>
<reference evidence="2 3" key="1">
    <citation type="submission" date="2021-03" db="EMBL/GenBank/DDBJ databases">
        <title>Sequencing the genomes of 1000 actinobacteria strains.</title>
        <authorList>
            <person name="Klenk H.-P."/>
        </authorList>
    </citation>
    <scope>NUCLEOTIDE SEQUENCE [LARGE SCALE GENOMIC DNA]</scope>
    <source>
        <strain evidence="2 3">DSM 45516</strain>
    </source>
</reference>
<proteinExistence type="predicted"/>
<dbReference type="Gene3D" id="3.60.21.10">
    <property type="match status" value="1"/>
</dbReference>
<dbReference type="InterPro" id="IPR004843">
    <property type="entry name" value="Calcineurin-like_PHP"/>
</dbReference>
<gene>
    <name evidence="2" type="ORF">BJ987_002044</name>
</gene>